<organism evidence="2 4">
    <name type="scientific">Puccinia graminis f. sp. tritici</name>
    <dbReference type="NCBI Taxonomy" id="56615"/>
    <lineage>
        <taxon>Eukaryota</taxon>
        <taxon>Fungi</taxon>
        <taxon>Dikarya</taxon>
        <taxon>Basidiomycota</taxon>
        <taxon>Pucciniomycotina</taxon>
        <taxon>Pucciniomycetes</taxon>
        <taxon>Pucciniales</taxon>
        <taxon>Pucciniaceae</taxon>
        <taxon>Puccinia</taxon>
    </lineage>
</organism>
<name>A0A5B0S3D1_PUCGR</name>
<evidence type="ECO:0000313" key="4">
    <source>
        <dbReference type="Proteomes" id="UP000325313"/>
    </source>
</evidence>
<sequence length="55" mass="5977">MPTPPKAIIPPGAPFEAGRNVLSREAEGGSHGKLCFFRHGCHRKYVREDFLAGGL</sequence>
<protein>
    <submittedName>
        <fullName evidence="2">Uncharacterized protein</fullName>
    </submittedName>
</protein>
<comment type="caution">
    <text evidence="2">The sequence shown here is derived from an EMBL/GenBank/DDBJ whole genome shotgun (WGS) entry which is preliminary data.</text>
</comment>
<dbReference type="EMBL" id="VSWC01000158">
    <property type="protein sequence ID" value="KAA1073170.1"/>
    <property type="molecule type" value="Genomic_DNA"/>
</dbReference>
<dbReference type="Proteomes" id="UP000324748">
    <property type="component" value="Unassembled WGS sequence"/>
</dbReference>
<proteinExistence type="predicted"/>
<evidence type="ECO:0000313" key="1">
    <source>
        <dbReference type="EMBL" id="KAA1073170.1"/>
    </source>
</evidence>
<dbReference type="EMBL" id="VDEP01000077">
    <property type="protein sequence ID" value="KAA1132681.1"/>
    <property type="molecule type" value="Genomic_DNA"/>
</dbReference>
<dbReference type="Proteomes" id="UP000325313">
    <property type="component" value="Unassembled WGS sequence"/>
</dbReference>
<gene>
    <name evidence="1" type="ORF">PGT21_002409</name>
    <name evidence="2" type="ORF">PGTUg99_013826</name>
</gene>
<reference evidence="3 4" key="1">
    <citation type="submission" date="2019-05" db="EMBL/GenBank/DDBJ databases">
        <title>Emergence of the Ug99 lineage of the wheat stem rust pathogen through somatic hybridization.</title>
        <authorList>
            <person name="Li F."/>
            <person name="Upadhyaya N.M."/>
            <person name="Sperschneider J."/>
            <person name="Matny O."/>
            <person name="Nguyen-Phuc H."/>
            <person name="Mago R."/>
            <person name="Raley C."/>
            <person name="Miller M.E."/>
            <person name="Silverstein K.A.T."/>
            <person name="Henningsen E."/>
            <person name="Hirsch C.D."/>
            <person name="Visser B."/>
            <person name="Pretorius Z.A."/>
            <person name="Steffenson B.J."/>
            <person name="Schwessinger B."/>
            <person name="Dodds P.N."/>
            <person name="Figueroa M."/>
        </authorList>
    </citation>
    <scope>NUCLEOTIDE SEQUENCE [LARGE SCALE GENOMIC DNA]</scope>
    <source>
        <strain evidence="1">21-0</strain>
        <strain evidence="2 4">Ug99</strain>
    </source>
</reference>
<dbReference type="AlphaFoldDB" id="A0A5B0S3D1"/>
<evidence type="ECO:0000313" key="3">
    <source>
        <dbReference type="Proteomes" id="UP000324748"/>
    </source>
</evidence>
<keyword evidence="3" id="KW-1185">Reference proteome</keyword>
<accession>A0A5B0S3D1</accession>
<evidence type="ECO:0000313" key="2">
    <source>
        <dbReference type="EMBL" id="KAA1132681.1"/>
    </source>
</evidence>